<dbReference type="Gene3D" id="1.10.10.1320">
    <property type="entry name" value="Anti-sigma factor, zinc-finger domain"/>
    <property type="match status" value="1"/>
</dbReference>
<protein>
    <submittedName>
        <fullName evidence="1">Uncharacterized protein</fullName>
    </submittedName>
</protein>
<accession>X0TG42</accession>
<dbReference type="AlphaFoldDB" id="X0TG42"/>
<organism evidence="1">
    <name type="scientific">marine sediment metagenome</name>
    <dbReference type="NCBI Taxonomy" id="412755"/>
    <lineage>
        <taxon>unclassified sequences</taxon>
        <taxon>metagenomes</taxon>
        <taxon>ecological metagenomes</taxon>
    </lineage>
</organism>
<dbReference type="InterPro" id="IPR041916">
    <property type="entry name" value="Anti_sigma_zinc_sf"/>
</dbReference>
<comment type="caution">
    <text evidence="1">The sequence shown here is derived from an EMBL/GenBank/DDBJ whole genome shotgun (WGS) entry which is preliminary data.</text>
</comment>
<proteinExistence type="predicted"/>
<sequence>MNFKYMAKVMRKHKYEKLIDDYLLNNLNKEKEEEFEQHYFNCPSCFKKLKDREEFISIIKHTPDLFFHDLNLK</sequence>
<evidence type="ECO:0000313" key="1">
    <source>
        <dbReference type="EMBL" id="GAF87107.1"/>
    </source>
</evidence>
<feature type="non-terminal residue" evidence="1">
    <location>
        <position position="73"/>
    </location>
</feature>
<dbReference type="EMBL" id="BARS01016417">
    <property type="protein sequence ID" value="GAF87107.1"/>
    <property type="molecule type" value="Genomic_DNA"/>
</dbReference>
<gene>
    <name evidence="1" type="ORF">S01H1_27020</name>
</gene>
<name>X0TG42_9ZZZZ</name>
<reference evidence="1" key="1">
    <citation type="journal article" date="2014" name="Front. Microbiol.">
        <title>High frequency of phylogenetically diverse reductive dehalogenase-homologous genes in deep subseafloor sedimentary metagenomes.</title>
        <authorList>
            <person name="Kawai M."/>
            <person name="Futagami T."/>
            <person name="Toyoda A."/>
            <person name="Takaki Y."/>
            <person name="Nishi S."/>
            <person name="Hori S."/>
            <person name="Arai W."/>
            <person name="Tsubouchi T."/>
            <person name="Morono Y."/>
            <person name="Uchiyama I."/>
            <person name="Ito T."/>
            <person name="Fujiyama A."/>
            <person name="Inagaki F."/>
            <person name="Takami H."/>
        </authorList>
    </citation>
    <scope>NUCLEOTIDE SEQUENCE</scope>
    <source>
        <strain evidence="1">Expedition CK06-06</strain>
    </source>
</reference>